<protein>
    <submittedName>
        <fullName evidence="1">Putative glutamine amidotransferase</fullName>
    </submittedName>
</protein>
<dbReference type="GO" id="GO:0033969">
    <property type="term" value="F:gamma-glutamyl-gamma-aminobutyrate hydrolase activity"/>
    <property type="evidence" value="ECO:0007669"/>
    <property type="project" value="TreeGrafter"/>
</dbReference>
<dbReference type="GO" id="GO:0006598">
    <property type="term" value="P:polyamine catabolic process"/>
    <property type="evidence" value="ECO:0007669"/>
    <property type="project" value="TreeGrafter"/>
</dbReference>
<keyword evidence="1" id="KW-0315">Glutamine amidotransferase</keyword>
<dbReference type="STRING" id="1576369.SAMN05421753_111140"/>
<dbReference type="Gene3D" id="3.40.50.880">
    <property type="match status" value="1"/>
</dbReference>
<dbReference type="PANTHER" id="PTHR43235:SF1">
    <property type="entry name" value="GLUTAMINE AMIDOTRANSFERASE PB2B2.05-RELATED"/>
    <property type="match status" value="1"/>
</dbReference>
<evidence type="ECO:0000313" key="1">
    <source>
        <dbReference type="EMBL" id="SFI68359.1"/>
    </source>
</evidence>
<dbReference type="Proteomes" id="UP000199518">
    <property type="component" value="Unassembled WGS sequence"/>
</dbReference>
<evidence type="ECO:0000313" key="2">
    <source>
        <dbReference type="Proteomes" id="UP000199518"/>
    </source>
</evidence>
<dbReference type="InterPro" id="IPR029062">
    <property type="entry name" value="Class_I_gatase-like"/>
</dbReference>
<keyword evidence="2" id="KW-1185">Reference proteome</keyword>
<dbReference type="RefSeq" id="WP_092051610.1">
    <property type="nucleotide sequence ID" value="NZ_FOQD01000011.1"/>
</dbReference>
<dbReference type="SUPFAM" id="SSF52317">
    <property type="entry name" value="Class I glutamine amidotransferase-like"/>
    <property type="match status" value="1"/>
</dbReference>
<dbReference type="PANTHER" id="PTHR43235">
    <property type="entry name" value="GLUTAMINE AMIDOTRANSFERASE PB2B2.05-RELATED"/>
    <property type="match status" value="1"/>
</dbReference>
<dbReference type="InterPro" id="IPR044668">
    <property type="entry name" value="PuuD-like"/>
</dbReference>
<dbReference type="Pfam" id="PF07722">
    <property type="entry name" value="Peptidase_C26"/>
    <property type="match status" value="1"/>
</dbReference>
<dbReference type="PROSITE" id="PS51273">
    <property type="entry name" value="GATASE_TYPE_1"/>
    <property type="match status" value="1"/>
</dbReference>
<dbReference type="GO" id="GO:0005829">
    <property type="term" value="C:cytosol"/>
    <property type="evidence" value="ECO:0007669"/>
    <property type="project" value="TreeGrafter"/>
</dbReference>
<dbReference type="GO" id="GO:0016740">
    <property type="term" value="F:transferase activity"/>
    <property type="evidence" value="ECO:0007669"/>
    <property type="project" value="UniProtKB-KW"/>
</dbReference>
<sequence>MNFKPVIAINSDFRPAKGDSFAFSWIHNGYYDSVSASGGIPLVLSPLAEDDDLRRVLEKVDGLVLTGCKLDLDPVRLGFDKHPITRPMPQRREDFDRRLAKLAYEMKIPTLAVGSGMQTLNVICGGTLFQHVAEDVLKSLCHRDPVENCLRHVIEIVPGTRMDNIYGPGEIRVNSDHHMAVDQLAPMFRASATAMDGVIEAYESAVENWWVLGVQFHPENESASALDMQVFESFIEGVKEQQQDEVEVLKFETRRRAA</sequence>
<reference evidence="2" key="1">
    <citation type="submission" date="2016-10" db="EMBL/GenBank/DDBJ databases">
        <authorList>
            <person name="Varghese N."/>
            <person name="Submissions S."/>
        </authorList>
    </citation>
    <scope>NUCLEOTIDE SEQUENCE [LARGE SCALE GENOMIC DNA]</scope>
    <source>
        <strain evidence="2">DSM 26348</strain>
    </source>
</reference>
<dbReference type="EMBL" id="FOQD01000011">
    <property type="protein sequence ID" value="SFI68359.1"/>
    <property type="molecule type" value="Genomic_DNA"/>
</dbReference>
<gene>
    <name evidence="1" type="ORF">SAMN05421753_111140</name>
</gene>
<dbReference type="InterPro" id="IPR011697">
    <property type="entry name" value="Peptidase_C26"/>
</dbReference>
<proteinExistence type="predicted"/>
<dbReference type="AlphaFoldDB" id="A0A1I3K7B7"/>
<organism evidence="1 2">
    <name type="scientific">Planctomicrobium piriforme</name>
    <dbReference type="NCBI Taxonomy" id="1576369"/>
    <lineage>
        <taxon>Bacteria</taxon>
        <taxon>Pseudomonadati</taxon>
        <taxon>Planctomycetota</taxon>
        <taxon>Planctomycetia</taxon>
        <taxon>Planctomycetales</taxon>
        <taxon>Planctomycetaceae</taxon>
        <taxon>Planctomicrobium</taxon>
    </lineage>
</organism>
<dbReference type="OrthoDB" id="9813383at2"/>
<accession>A0A1I3K7B7</accession>
<name>A0A1I3K7B7_9PLAN</name>
<keyword evidence="1" id="KW-0808">Transferase</keyword>
<dbReference type="CDD" id="cd01745">
    <property type="entry name" value="GATase1_2"/>
    <property type="match status" value="1"/>
</dbReference>